<sequence>MHNPKSSSSSAPIIRISSADSLLSRNSPDHSSLCNQGLSNLSSPMLLPPKASTSRSTATVATTPPKTLSSMLNGNLNLTTTTCLEIPNTTITPPLPPPPPSLINSLHNHHHHHHSSNSSKQKSPSSPPHGVHQISSSSSSSTRVNLSQLLSPSSSNNYSSHHRHHSPTTPPNVASVSSNSTVNESPNNYIKSQRKKSLFSKRRRSTVKYANSVILMKNDLSDERRITIHGNGFQNTKYLFENEHSMICTITLLPTEIIEKIVIYLDVDSIVRVTQVCKMWYKVFQDDEILWEQVCTINYPKETQSLRKLYNRKNTVRRFREIFFETFHNDKLLLKTGIFENKNIKFKKSPWSKEDYLFVHTNNNASNSHITTEEVNGSSSHGIVNPLMPIKVVVVGDGAVGKTSLLGRFANDEFISDQYLPTIFDNYTTYATVDNKTWAVTIIDTAGSEDYDKIRPLTYTGADIFILCFDLVNSSSFQNVTNIWLKELNTHAPNVPILLCGTKLDLRTTKNEKDSHESLKHFVHSQFSKYGIVTFDEGVELSKKISNCVAYAETSAKSGQGVKSCIKTAISFGCKYSLSQMGKYLSKSSSTSPSSESGSSSGKRNSKTSNCIIQ</sequence>
<dbReference type="PROSITE" id="PS51421">
    <property type="entry name" value="RAS"/>
    <property type="match status" value="1"/>
</dbReference>
<dbReference type="Gene3D" id="1.20.1280.50">
    <property type="match status" value="1"/>
</dbReference>
<protein>
    <recommendedName>
        <fullName evidence="4">F-box domain-containing protein</fullName>
    </recommendedName>
</protein>
<evidence type="ECO:0000256" key="1">
    <source>
        <dbReference type="ARBA" id="ARBA00022741"/>
    </source>
</evidence>
<dbReference type="Pfam" id="PF12937">
    <property type="entry name" value="F-box-like"/>
    <property type="match status" value="1"/>
</dbReference>
<dbReference type="SMART" id="SM00174">
    <property type="entry name" value="RHO"/>
    <property type="match status" value="1"/>
</dbReference>
<dbReference type="VEuPathDB" id="AmoebaDB:NfTy_059590"/>
<dbReference type="InterPro" id="IPR001810">
    <property type="entry name" value="F-box_dom"/>
</dbReference>
<dbReference type="Pfam" id="PF00071">
    <property type="entry name" value="Ras"/>
    <property type="match status" value="1"/>
</dbReference>
<dbReference type="SMART" id="SM00173">
    <property type="entry name" value="RAS"/>
    <property type="match status" value="1"/>
</dbReference>
<reference evidence="5 6" key="1">
    <citation type="journal article" date="2019" name="Sci. Rep.">
        <title>Nanopore sequencing improves the draft genome of the human pathogenic amoeba Naegleria fowleri.</title>
        <authorList>
            <person name="Liechti N."/>
            <person name="Schurch N."/>
            <person name="Bruggmann R."/>
            <person name="Wittwer M."/>
        </authorList>
    </citation>
    <scope>NUCLEOTIDE SEQUENCE [LARGE SCALE GENOMIC DNA]</scope>
    <source>
        <strain evidence="5 6">ATCC 30894</strain>
    </source>
</reference>
<dbReference type="PROSITE" id="PS51419">
    <property type="entry name" value="RAB"/>
    <property type="match status" value="1"/>
</dbReference>
<dbReference type="PROSITE" id="PS51420">
    <property type="entry name" value="RHO"/>
    <property type="match status" value="1"/>
</dbReference>
<proteinExistence type="predicted"/>
<dbReference type="SUPFAM" id="SSF52540">
    <property type="entry name" value="P-loop containing nucleoside triphosphate hydrolases"/>
    <property type="match status" value="1"/>
</dbReference>
<evidence type="ECO:0000313" key="5">
    <source>
        <dbReference type="EMBL" id="KAF0977875.1"/>
    </source>
</evidence>
<accession>A0A6A5BX20</accession>
<dbReference type="PROSITE" id="PS50181">
    <property type="entry name" value="FBOX"/>
    <property type="match status" value="1"/>
</dbReference>
<feature type="region of interest" description="Disordered" evidence="3">
    <location>
        <begin position="587"/>
        <end position="614"/>
    </location>
</feature>
<dbReference type="Proteomes" id="UP000444721">
    <property type="component" value="Unassembled WGS sequence"/>
</dbReference>
<keyword evidence="2" id="KW-0342">GTP-binding</keyword>
<evidence type="ECO:0000259" key="4">
    <source>
        <dbReference type="PROSITE" id="PS50181"/>
    </source>
</evidence>
<dbReference type="SUPFAM" id="SSF81383">
    <property type="entry name" value="F-box domain"/>
    <property type="match status" value="1"/>
</dbReference>
<dbReference type="OrthoDB" id="10260793at2759"/>
<dbReference type="InterPro" id="IPR005225">
    <property type="entry name" value="Small_GTP-bd"/>
</dbReference>
<gene>
    <name evidence="5" type="ORF">FDP41_003197</name>
</gene>
<evidence type="ECO:0000313" key="6">
    <source>
        <dbReference type="Proteomes" id="UP000444721"/>
    </source>
</evidence>
<dbReference type="InterPro" id="IPR027417">
    <property type="entry name" value="P-loop_NTPase"/>
</dbReference>
<dbReference type="InterPro" id="IPR001806">
    <property type="entry name" value="Small_GTPase"/>
</dbReference>
<dbReference type="GO" id="GO:0003924">
    <property type="term" value="F:GTPase activity"/>
    <property type="evidence" value="ECO:0007669"/>
    <property type="project" value="InterPro"/>
</dbReference>
<feature type="compositionally biased region" description="Basic residues" evidence="3">
    <location>
        <begin position="192"/>
        <end position="202"/>
    </location>
</feature>
<dbReference type="InterPro" id="IPR036047">
    <property type="entry name" value="F-box-like_dom_sf"/>
</dbReference>
<dbReference type="GeneID" id="68110415"/>
<feature type="compositionally biased region" description="Low complexity" evidence="3">
    <location>
        <begin position="171"/>
        <end position="188"/>
    </location>
</feature>
<dbReference type="PRINTS" id="PR00449">
    <property type="entry name" value="RASTRNSFRMNG"/>
</dbReference>
<dbReference type="GO" id="GO:0007264">
    <property type="term" value="P:small GTPase-mediated signal transduction"/>
    <property type="evidence" value="ECO:0007669"/>
    <property type="project" value="InterPro"/>
</dbReference>
<evidence type="ECO:0000256" key="2">
    <source>
        <dbReference type="ARBA" id="ARBA00023134"/>
    </source>
</evidence>
<dbReference type="GO" id="GO:0005525">
    <property type="term" value="F:GTP binding"/>
    <property type="evidence" value="ECO:0007669"/>
    <property type="project" value="UniProtKB-KW"/>
</dbReference>
<dbReference type="InterPro" id="IPR003578">
    <property type="entry name" value="Small_GTPase_Rho"/>
</dbReference>
<feature type="region of interest" description="Disordered" evidence="3">
    <location>
        <begin position="88"/>
        <end position="202"/>
    </location>
</feature>
<dbReference type="SMART" id="SM00256">
    <property type="entry name" value="FBOX"/>
    <property type="match status" value="1"/>
</dbReference>
<keyword evidence="1" id="KW-0547">Nucleotide-binding</keyword>
<dbReference type="CDD" id="cd00157">
    <property type="entry name" value="Rho"/>
    <property type="match status" value="1"/>
</dbReference>
<dbReference type="VEuPathDB" id="AmoebaDB:FDP41_003197"/>
<name>A0A6A5BX20_NAEFO</name>
<evidence type="ECO:0000256" key="3">
    <source>
        <dbReference type="SAM" id="MobiDB-lite"/>
    </source>
</evidence>
<feature type="compositionally biased region" description="Low complexity" evidence="3">
    <location>
        <begin position="135"/>
        <end position="159"/>
    </location>
</feature>
<dbReference type="SMART" id="SM00175">
    <property type="entry name" value="RAB"/>
    <property type="match status" value="1"/>
</dbReference>
<dbReference type="Gene3D" id="3.40.50.300">
    <property type="entry name" value="P-loop containing nucleotide triphosphate hydrolases"/>
    <property type="match status" value="1"/>
</dbReference>
<comment type="caution">
    <text evidence="5">The sequence shown here is derived from an EMBL/GenBank/DDBJ whole genome shotgun (WGS) entry which is preliminary data.</text>
</comment>
<keyword evidence="6" id="KW-1185">Reference proteome</keyword>
<dbReference type="RefSeq" id="XP_044562588.1">
    <property type="nucleotide sequence ID" value="XM_044706474.1"/>
</dbReference>
<feature type="domain" description="F-box" evidence="4">
    <location>
        <begin position="247"/>
        <end position="294"/>
    </location>
</feature>
<feature type="compositionally biased region" description="Polar residues" evidence="3">
    <location>
        <begin position="23"/>
        <end position="37"/>
    </location>
</feature>
<feature type="region of interest" description="Disordered" evidence="3">
    <location>
        <begin position="22"/>
        <end position="73"/>
    </location>
</feature>
<dbReference type="EMBL" id="VFQX01000033">
    <property type="protein sequence ID" value="KAF0977875.1"/>
    <property type="molecule type" value="Genomic_DNA"/>
</dbReference>
<dbReference type="VEuPathDB" id="AmoebaDB:NF0115750"/>
<dbReference type="NCBIfam" id="TIGR00231">
    <property type="entry name" value="small_GTP"/>
    <property type="match status" value="1"/>
</dbReference>
<organism evidence="5 6">
    <name type="scientific">Naegleria fowleri</name>
    <name type="common">Brain eating amoeba</name>
    <dbReference type="NCBI Taxonomy" id="5763"/>
    <lineage>
        <taxon>Eukaryota</taxon>
        <taxon>Discoba</taxon>
        <taxon>Heterolobosea</taxon>
        <taxon>Tetramitia</taxon>
        <taxon>Eutetramitia</taxon>
        <taxon>Vahlkampfiidae</taxon>
        <taxon>Naegleria</taxon>
    </lineage>
</organism>
<dbReference type="PANTHER" id="PTHR24072">
    <property type="entry name" value="RHO FAMILY GTPASE"/>
    <property type="match status" value="1"/>
</dbReference>
<feature type="compositionally biased region" description="Low complexity" evidence="3">
    <location>
        <begin position="38"/>
        <end position="73"/>
    </location>
</feature>
<dbReference type="AlphaFoldDB" id="A0A6A5BX20"/>